<dbReference type="Pfam" id="PF01329">
    <property type="entry name" value="Pterin_4a"/>
    <property type="match status" value="1"/>
</dbReference>
<protein>
    <recommendedName>
        <fullName evidence="3">4a-hydroxytetrahydrobiopterin dehydratase</fullName>
        <ecNumber evidence="3">4.2.1.96</ecNumber>
    </recommendedName>
</protein>
<comment type="similarity">
    <text evidence="2">Belongs to the pterin-4-alpha-carbinolamine dehydratase family.</text>
</comment>
<organism evidence="5 6">
    <name type="scientific">Candidatus Naiadarchaeum limnaeum</name>
    <dbReference type="NCBI Taxonomy" id="2756139"/>
    <lineage>
        <taxon>Archaea</taxon>
        <taxon>Candidatus Undinarchaeota</taxon>
        <taxon>Candidatus Undinarchaeia</taxon>
        <taxon>Candidatus Naiadarchaeales</taxon>
        <taxon>Candidatus Naiadarchaeaceae</taxon>
        <taxon>Candidatus Naiadarchaeum</taxon>
    </lineage>
</organism>
<dbReference type="GO" id="GO:0008124">
    <property type="term" value="F:4-alpha-hydroxytetrahydrobiopterin dehydratase activity"/>
    <property type="evidence" value="ECO:0007669"/>
    <property type="project" value="UniProtKB-EC"/>
</dbReference>
<comment type="catalytic activity">
    <reaction evidence="1">
        <text>(4aS,6R)-4a-hydroxy-L-erythro-5,6,7,8-tetrahydrobiopterin = (6R)-L-erythro-6,7-dihydrobiopterin + H2O</text>
        <dbReference type="Rhea" id="RHEA:11920"/>
        <dbReference type="ChEBI" id="CHEBI:15377"/>
        <dbReference type="ChEBI" id="CHEBI:15642"/>
        <dbReference type="ChEBI" id="CHEBI:43120"/>
        <dbReference type="EC" id="4.2.1.96"/>
    </reaction>
</comment>
<dbReference type="EC" id="4.2.1.96" evidence="3"/>
<evidence type="ECO:0000313" key="6">
    <source>
        <dbReference type="Proteomes" id="UP000646946"/>
    </source>
</evidence>
<evidence type="ECO:0000256" key="1">
    <source>
        <dbReference type="ARBA" id="ARBA00001554"/>
    </source>
</evidence>
<evidence type="ECO:0000256" key="3">
    <source>
        <dbReference type="ARBA" id="ARBA00013252"/>
    </source>
</evidence>
<name>A0A832V4H2_9ARCH</name>
<evidence type="ECO:0000256" key="2">
    <source>
        <dbReference type="ARBA" id="ARBA00006472"/>
    </source>
</evidence>
<reference evidence="5 6" key="1">
    <citation type="journal article" name="Nat. Commun.">
        <title>Undinarchaeota illuminate DPANN phylogeny and the impact of gene transfer on archaeal evolution.</title>
        <authorList>
            <person name="Dombrowski N."/>
            <person name="Williams T.A."/>
            <person name="Sun J."/>
            <person name="Woodcroft B.J."/>
            <person name="Lee J.H."/>
            <person name="Minh B.Q."/>
            <person name="Rinke C."/>
            <person name="Spang A."/>
        </authorList>
    </citation>
    <scope>NUCLEOTIDE SEQUENCE [LARGE SCALE GENOMIC DNA]</scope>
    <source>
        <strain evidence="5">MAG_bin1129</strain>
    </source>
</reference>
<keyword evidence="6" id="KW-1185">Reference proteome</keyword>
<dbReference type="CDD" id="cd00488">
    <property type="entry name" value="PCD_DCoH"/>
    <property type="match status" value="1"/>
</dbReference>
<evidence type="ECO:0000313" key="5">
    <source>
        <dbReference type="EMBL" id="HIK00762.1"/>
    </source>
</evidence>
<keyword evidence="4" id="KW-0456">Lyase</keyword>
<accession>A0A832V4H2</accession>
<evidence type="ECO:0000256" key="4">
    <source>
        <dbReference type="ARBA" id="ARBA00023239"/>
    </source>
</evidence>
<dbReference type="Gene3D" id="3.30.1360.20">
    <property type="entry name" value="Transcriptional coactivator/pterin dehydratase"/>
    <property type="match status" value="1"/>
</dbReference>
<dbReference type="SUPFAM" id="SSF55248">
    <property type="entry name" value="PCD-like"/>
    <property type="match status" value="1"/>
</dbReference>
<dbReference type="InterPro" id="IPR036428">
    <property type="entry name" value="PCD_sf"/>
</dbReference>
<sequence>MSAKILSEGEIKAALAKLPQWSIQNVNRVNLLVKKFGFSGFTTATKFAATIAPIANKMNHHPDLHITNYRNVRVETVTHDVGNKITTNDIELAKKIQAAYDKLSDNAKKFKA</sequence>
<proteinExistence type="inferred from homology"/>
<comment type="caution">
    <text evidence="5">The sequence shown here is derived from an EMBL/GenBank/DDBJ whole genome shotgun (WGS) entry which is preliminary data.</text>
</comment>
<dbReference type="EMBL" id="DVAB01000037">
    <property type="protein sequence ID" value="HIK00762.1"/>
    <property type="molecule type" value="Genomic_DNA"/>
</dbReference>
<gene>
    <name evidence="5" type="ORF">H1016_04465</name>
</gene>
<dbReference type="PANTHER" id="PTHR12599">
    <property type="entry name" value="PTERIN-4-ALPHA-CARBINOLAMINE DEHYDRATASE"/>
    <property type="match status" value="1"/>
</dbReference>
<dbReference type="PANTHER" id="PTHR12599:SF0">
    <property type="entry name" value="PTERIN-4-ALPHA-CARBINOLAMINE DEHYDRATASE"/>
    <property type="match status" value="1"/>
</dbReference>
<dbReference type="GO" id="GO:0006729">
    <property type="term" value="P:tetrahydrobiopterin biosynthetic process"/>
    <property type="evidence" value="ECO:0007669"/>
    <property type="project" value="InterPro"/>
</dbReference>
<dbReference type="AlphaFoldDB" id="A0A832V4H2"/>
<dbReference type="InterPro" id="IPR001533">
    <property type="entry name" value="Pterin_deHydtase"/>
</dbReference>
<dbReference type="Proteomes" id="UP000646946">
    <property type="component" value="Unassembled WGS sequence"/>
</dbReference>